<protein>
    <submittedName>
        <fullName evidence="2">Uncharacterized protein</fullName>
    </submittedName>
</protein>
<name>A0A5C3NLV7_9APHY</name>
<organism evidence="2 3">
    <name type="scientific">Polyporus arcularius HHB13444</name>
    <dbReference type="NCBI Taxonomy" id="1314778"/>
    <lineage>
        <taxon>Eukaryota</taxon>
        <taxon>Fungi</taxon>
        <taxon>Dikarya</taxon>
        <taxon>Basidiomycota</taxon>
        <taxon>Agaricomycotina</taxon>
        <taxon>Agaricomycetes</taxon>
        <taxon>Polyporales</taxon>
        <taxon>Polyporaceae</taxon>
        <taxon>Polyporus</taxon>
    </lineage>
</organism>
<feature type="region of interest" description="Disordered" evidence="1">
    <location>
        <begin position="55"/>
        <end position="90"/>
    </location>
</feature>
<evidence type="ECO:0000313" key="2">
    <source>
        <dbReference type="EMBL" id="TFK78204.1"/>
    </source>
</evidence>
<keyword evidence="3" id="KW-1185">Reference proteome</keyword>
<gene>
    <name evidence="2" type="ORF">K466DRAFT_592879</name>
</gene>
<reference evidence="2 3" key="1">
    <citation type="journal article" date="2019" name="Nat. Ecol. Evol.">
        <title>Megaphylogeny resolves global patterns of mushroom evolution.</title>
        <authorList>
            <person name="Varga T."/>
            <person name="Krizsan K."/>
            <person name="Foldi C."/>
            <person name="Dima B."/>
            <person name="Sanchez-Garcia M."/>
            <person name="Sanchez-Ramirez S."/>
            <person name="Szollosi G.J."/>
            <person name="Szarkandi J.G."/>
            <person name="Papp V."/>
            <person name="Albert L."/>
            <person name="Andreopoulos W."/>
            <person name="Angelini C."/>
            <person name="Antonin V."/>
            <person name="Barry K.W."/>
            <person name="Bougher N.L."/>
            <person name="Buchanan P."/>
            <person name="Buyck B."/>
            <person name="Bense V."/>
            <person name="Catcheside P."/>
            <person name="Chovatia M."/>
            <person name="Cooper J."/>
            <person name="Damon W."/>
            <person name="Desjardin D."/>
            <person name="Finy P."/>
            <person name="Geml J."/>
            <person name="Haridas S."/>
            <person name="Hughes K."/>
            <person name="Justo A."/>
            <person name="Karasinski D."/>
            <person name="Kautmanova I."/>
            <person name="Kiss B."/>
            <person name="Kocsube S."/>
            <person name="Kotiranta H."/>
            <person name="LaButti K.M."/>
            <person name="Lechner B.E."/>
            <person name="Liimatainen K."/>
            <person name="Lipzen A."/>
            <person name="Lukacs Z."/>
            <person name="Mihaltcheva S."/>
            <person name="Morgado L.N."/>
            <person name="Niskanen T."/>
            <person name="Noordeloos M.E."/>
            <person name="Ohm R.A."/>
            <person name="Ortiz-Santana B."/>
            <person name="Ovrebo C."/>
            <person name="Racz N."/>
            <person name="Riley R."/>
            <person name="Savchenko A."/>
            <person name="Shiryaev A."/>
            <person name="Soop K."/>
            <person name="Spirin V."/>
            <person name="Szebenyi C."/>
            <person name="Tomsovsky M."/>
            <person name="Tulloss R.E."/>
            <person name="Uehling J."/>
            <person name="Grigoriev I.V."/>
            <person name="Vagvolgyi C."/>
            <person name="Papp T."/>
            <person name="Martin F.M."/>
            <person name="Miettinen O."/>
            <person name="Hibbett D.S."/>
            <person name="Nagy L.G."/>
        </authorList>
    </citation>
    <scope>NUCLEOTIDE SEQUENCE [LARGE SCALE GENOMIC DNA]</scope>
    <source>
        <strain evidence="2 3">HHB13444</strain>
    </source>
</reference>
<evidence type="ECO:0000313" key="3">
    <source>
        <dbReference type="Proteomes" id="UP000308197"/>
    </source>
</evidence>
<proteinExistence type="predicted"/>
<accession>A0A5C3NLV7</accession>
<feature type="compositionally biased region" description="Low complexity" evidence="1">
    <location>
        <begin position="55"/>
        <end position="72"/>
    </location>
</feature>
<dbReference type="Proteomes" id="UP000308197">
    <property type="component" value="Unassembled WGS sequence"/>
</dbReference>
<evidence type="ECO:0000256" key="1">
    <source>
        <dbReference type="SAM" id="MobiDB-lite"/>
    </source>
</evidence>
<dbReference type="AlphaFoldDB" id="A0A5C3NLV7"/>
<dbReference type="InParanoid" id="A0A5C3NLV7"/>
<feature type="non-terminal residue" evidence="2">
    <location>
        <position position="90"/>
    </location>
</feature>
<sequence length="90" mass="9728">MDASSKHAGERGLWTEARTRYACVRAFPGRTQSAGTVRVVFVLFTASLSPAAPIPLPASRSSASSVPAPTSTRRLRRPQPVVEICRRSHP</sequence>
<dbReference type="EMBL" id="ML212712">
    <property type="protein sequence ID" value="TFK78204.1"/>
    <property type="molecule type" value="Genomic_DNA"/>
</dbReference>